<evidence type="ECO:0000256" key="3">
    <source>
        <dbReference type="ARBA" id="ARBA00004991"/>
    </source>
</evidence>
<dbReference type="Proteomes" id="UP000599312">
    <property type="component" value="Unassembled WGS sequence"/>
</dbReference>
<proteinExistence type="predicted"/>
<dbReference type="CDD" id="cd02520">
    <property type="entry name" value="Glucosylceramide_synthase"/>
    <property type="match status" value="1"/>
</dbReference>
<dbReference type="PANTHER" id="PTHR12726:SF0">
    <property type="entry name" value="CERAMIDE GLUCOSYLTRANSFERASE"/>
    <property type="match status" value="1"/>
</dbReference>
<reference evidence="10" key="1">
    <citation type="submission" date="2020-11" db="EMBL/GenBank/DDBJ databases">
        <authorList>
            <person name="Kim M.K."/>
        </authorList>
    </citation>
    <scope>NUCLEOTIDE SEQUENCE</scope>
    <source>
        <strain evidence="10">BT350</strain>
    </source>
</reference>
<name>A0A931FPT3_9HYPH</name>
<evidence type="ECO:0000313" key="10">
    <source>
        <dbReference type="EMBL" id="MBF9235294.1"/>
    </source>
</evidence>
<comment type="subcellular location">
    <subcellularLocation>
        <location evidence="1">Membrane</location>
        <topology evidence="1">Multi-pass membrane protein</topology>
    </subcellularLocation>
</comment>
<dbReference type="InterPro" id="IPR029044">
    <property type="entry name" value="Nucleotide-diphossugar_trans"/>
</dbReference>
<evidence type="ECO:0000256" key="5">
    <source>
        <dbReference type="ARBA" id="ARBA00022679"/>
    </source>
</evidence>
<comment type="caution">
    <text evidence="10">The sequence shown here is derived from an EMBL/GenBank/DDBJ whole genome shotgun (WGS) entry which is preliminary data.</text>
</comment>
<dbReference type="RefSeq" id="WP_196273286.1">
    <property type="nucleotide sequence ID" value="NZ_JADQDO010000011.1"/>
</dbReference>
<evidence type="ECO:0000313" key="11">
    <source>
        <dbReference type="Proteomes" id="UP000599312"/>
    </source>
</evidence>
<evidence type="ECO:0000256" key="1">
    <source>
        <dbReference type="ARBA" id="ARBA00004141"/>
    </source>
</evidence>
<dbReference type="InterPro" id="IPR025993">
    <property type="entry name" value="Ceramide_glucosylTrfase"/>
</dbReference>
<comment type="pathway">
    <text evidence="2">Lipid metabolism; sphingolipid metabolism.</text>
</comment>
<dbReference type="GO" id="GO:0016020">
    <property type="term" value="C:membrane"/>
    <property type="evidence" value="ECO:0007669"/>
    <property type="project" value="UniProtKB-SubCell"/>
</dbReference>
<dbReference type="SUPFAM" id="SSF53448">
    <property type="entry name" value="Nucleotide-diphospho-sugar transferases"/>
    <property type="match status" value="1"/>
</dbReference>
<evidence type="ECO:0000256" key="8">
    <source>
        <dbReference type="ARBA" id="ARBA00023136"/>
    </source>
</evidence>
<organism evidence="10 11">
    <name type="scientific">Microvirga alba</name>
    <dbReference type="NCBI Taxonomy" id="2791025"/>
    <lineage>
        <taxon>Bacteria</taxon>
        <taxon>Pseudomonadati</taxon>
        <taxon>Pseudomonadota</taxon>
        <taxon>Alphaproteobacteria</taxon>
        <taxon>Hyphomicrobiales</taxon>
        <taxon>Methylobacteriaceae</taxon>
        <taxon>Microvirga</taxon>
    </lineage>
</organism>
<keyword evidence="5" id="KW-0808">Transferase</keyword>
<dbReference type="InterPro" id="IPR017835">
    <property type="entry name" value="Hopen-assoc_HpnI"/>
</dbReference>
<gene>
    <name evidence="10" type="primary">hpnI</name>
    <name evidence="10" type="ORF">I2H38_18135</name>
</gene>
<sequence length="382" mass="41261">MWSWPIIVCLIAVGLSSLHTGAAALFVGRFARRKAPARIESPSVTILKPLCGDEPGLMENLASFCAQDYSGAIQIIFGTQDPGDPAIDTVKGLLTKFPGHTLELVVDSRLHGVNRKVSNLVNMAACIRHEVVILADSDIRVGPGYVAGLIAELERSGVNGVTCLYHGLGSQSIWSRLSALGIDTHFLPNVIVGLALRLARPCLGSTIALRRETLNRIGGMEVFANDMADDYVLGEALRSEGGEVAVPSFLIGHVCGECSWGELWGHELRWARTIRSIDPVGHAASIITHGLPWALMAVLLGGGLAATAAVFLVVTSRILLCMRIERAFGLVPHPYWLLPFRDLLSFTVFIASFIGRSVTWKGHSYRMEAKANLVPKRRSASP</sequence>
<evidence type="ECO:0000256" key="4">
    <source>
        <dbReference type="ARBA" id="ARBA00022676"/>
    </source>
</evidence>
<dbReference type="Gene3D" id="3.90.550.10">
    <property type="entry name" value="Spore Coat Polysaccharide Biosynthesis Protein SpsA, Chain A"/>
    <property type="match status" value="1"/>
</dbReference>
<dbReference type="EMBL" id="JADQDO010000011">
    <property type="protein sequence ID" value="MBF9235294.1"/>
    <property type="molecule type" value="Genomic_DNA"/>
</dbReference>
<evidence type="ECO:0000256" key="2">
    <source>
        <dbReference type="ARBA" id="ARBA00004760"/>
    </source>
</evidence>
<keyword evidence="7 9" id="KW-1133">Transmembrane helix</keyword>
<dbReference type="NCBIfam" id="TIGR03472">
    <property type="entry name" value="HpnI"/>
    <property type="match status" value="1"/>
</dbReference>
<dbReference type="GO" id="GO:0008120">
    <property type="term" value="F:ceramide glucosyltransferase activity"/>
    <property type="evidence" value="ECO:0007669"/>
    <property type="project" value="TreeGrafter"/>
</dbReference>
<dbReference type="Pfam" id="PF13506">
    <property type="entry name" value="Glyco_transf_21"/>
    <property type="match status" value="1"/>
</dbReference>
<feature type="transmembrane region" description="Helical" evidence="9">
    <location>
        <begin position="293"/>
        <end position="314"/>
    </location>
</feature>
<protein>
    <submittedName>
        <fullName evidence="10">Bacteriohopanetetrol glucosamine biosynthesis glycosyltransferase HpnI</fullName>
    </submittedName>
</protein>
<evidence type="ECO:0000256" key="7">
    <source>
        <dbReference type="ARBA" id="ARBA00022989"/>
    </source>
</evidence>
<comment type="pathway">
    <text evidence="3">Sphingolipid metabolism.</text>
</comment>
<accession>A0A931FPT3</accession>
<keyword evidence="8 9" id="KW-0472">Membrane</keyword>
<dbReference type="PANTHER" id="PTHR12726">
    <property type="entry name" value="CERAMIDE GLUCOSYLTRANSFERASE"/>
    <property type="match status" value="1"/>
</dbReference>
<keyword evidence="11" id="KW-1185">Reference proteome</keyword>
<feature type="transmembrane region" description="Helical" evidence="9">
    <location>
        <begin position="335"/>
        <end position="355"/>
    </location>
</feature>
<dbReference type="GO" id="GO:0006679">
    <property type="term" value="P:glucosylceramide biosynthetic process"/>
    <property type="evidence" value="ECO:0007669"/>
    <property type="project" value="TreeGrafter"/>
</dbReference>
<keyword evidence="6 9" id="KW-0812">Transmembrane</keyword>
<dbReference type="AlphaFoldDB" id="A0A931FPT3"/>
<keyword evidence="4" id="KW-0328">Glycosyltransferase</keyword>
<evidence type="ECO:0000256" key="6">
    <source>
        <dbReference type="ARBA" id="ARBA00022692"/>
    </source>
</evidence>
<evidence type="ECO:0000256" key="9">
    <source>
        <dbReference type="SAM" id="Phobius"/>
    </source>
</evidence>